<comment type="caution">
    <text evidence="2">The sequence shown here is derived from an EMBL/GenBank/DDBJ whole genome shotgun (WGS) entry which is preliminary data.</text>
</comment>
<sequence>MQTIQHEEARTTGHWQTGVCLGLTVAILCILVVALSPTPTEATRMVIRLTARTSMILFVFAFTASSLLTLARSPATLWLRNNRRYFGLAFAFSHAVHAAALFALWRLNPQLFDDLTTPASFWAGGTGYAIILVMTLTSFPWAASMAGPRAWQIIHKTGAWFLALFFVVNFGRRAVHVPAMYWPYMVILFAAIAIRLWAGYRTRKANGAKKTLLGS</sequence>
<dbReference type="EMBL" id="JAUOZU010000019">
    <property type="protein sequence ID" value="MDO6966641.1"/>
    <property type="molecule type" value="Genomic_DNA"/>
</dbReference>
<keyword evidence="3" id="KW-1185">Reference proteome</keyword>
<keyword evidence="1" id="KW-0812">Transmembrane</keyword>
<organism evidence="2 3">
    <name type="scientific">Rhizobium alvei</name>
    <dbReference type="NCBI Taxonomy" id="1132659"/>
    <lineage>
        <taxon>Bacteria</taxon>
        <taxon>Pseudomonadati</taxon>
        <taxon>Pseudomonadota</taxon>
        <taxon>Alphaproteobacteria</taxon>
        <taxon>Hyphomicrobiales</taxon>
        <taxon>Rhizobiaceae</taxon>
        <taxon>Rhizobium/Agrobacterium group</taxon>
        <taxon>Rhizobium</taxon>
    </lineage>
</organism>
<name>A0ABT8YSG5_9HYPH</name>
<feature type="transmembrane region" description="Helical" evidence="1">
    <location>
        <begin position="125"/>
        <end position="146"/>
    </location>
</feature>
<protein>
    <submittedName>
        <fullName evidence="2">Ferric reductase-like transmembrane domain-containing protein</fullName>
    </submittedName>
</protein>
<evidence type="ECO:0000313" key="2">
    <source>
        <dbReference type="EMBL" id="MDO6966641.1"/>
    </source>
</evidence>
<feature type="transmembrane region" description="Helical" evidence="1">
    <location>
        <begin position="55"/>
        <end position="73"/>
    </location>
</feature>
<dbReference type="RefSeq" id="WP_304378563.1">
    <property type="nucleotide sequence ID" value="NZ_JAUOZU010000019.1"/>
</dbReference>
<feature type="transmembrane region" description="Helical" evidence="1">
    <location>
        <begin position="12"/>
        <end position="35"/>
    </location>
</feature>
<gene>
    <name evidence="2" type="ORF">Q4481_22010</name>
</gene>
<keyword evidence="1" id="KW-0472">Membrane</keyword>
<feature type="transmembrane region" description="Helical" evidence="1">
    <location>
        <begin position="158"/>
        <end position="175"/>
    </location>
</feature>
<evidence type="ECO:0000313" key="3">
    <source>
        <dbReference type="Proteomes" id="UP001174932"/>
    </source>
</evidence>
<reference evidence="2" key="1">
    <citation type="journal article" date="2015" name="Int. J. Syst. Evol. Microbiol.">
        <title>Rhizobium alvei sp. nov., isolated from a freshwater river.</title>
        <authorList>
            <person name="Sheu S.Y."/>
            <person name="Huang H.W."/>
            <person name="Young C.C."/>
            <person name="Chen W.M."/>
        </authorList>
    </citation>
    <scope>NUCLEOTIDE SEQUENCE</scope>
    <source>
        <strain evidence="2">TNR-22</strain>
    </source>
</reference>
<accession>A0ABT8YSG5</accession>
<reference evidence="2" key="2">
    <citation type="submission" date="2023-07" db="EMBL/GenBank/DDBJ databases">
        <authorList>
            <person name="Shen H."/>
        </authorList>
    </citation>
    <scope>NUCLEOTIDE SEQUENCE</scope>
    <source>
        <strain evidence="2">TNR-22</strain>
    </source>
</reference>
<dbReference type="Proteomes" id="UP001174932">
    <property type="component" value="Unassembled WGS sequence"/>
</dbReference>
<feature type="transmembrane region" description="Helical" evidence="1">
    <location>
        <begin position="85"/>
        <end position="105"/>
    </location>
</feature>
<evidence type="ECO:0000256" key="1">
    <source>
        <dbReference type="SAM" id="Phobius"/>
    </source>
</evidence>
<feature type="transmembrane region" description="Helical" evidence="1">
    <location>
        <begin position="181"/>
        <end position="200"/>
    </location>
</feature>
<proteinExistence type="predicted"/>
<keyword evidence="1" id="KW-1133">Transmembrane helix</keyword>